<dbReference type="GO" id="GO:0016740">
    <property type="term" value="F:transferase activity"/>
    <property type="evidence" value="ECO:0007669"/>
    <property type="project" value="UniProtKB-KW"/>
</dbReference>
<comment type="caution">
    <text evidence="3">The sequence shown here is derived from an EMBL/GenBank/DDBJ whole genome shotgun (WGS) entry which is preliminary data.</text>
</comment>
<dbReference type="InterPro" id="IPR023213">
    <property type="entry name" value="CAT-like_dom_sf"/>
</dbReference>
<dbReference type="Proteomes" id="UP001222027">
    <property type="component" value="Unassembled WGS sequence"/>
</dbReference>
<evidence type="ECO:0000313" key="4">
    <source>
        <dbReference type="Proteomes" id="UP001222027"/>
    </source>
</evidence>
<dbReference type="EMBL" id="JAQQAF010000006">
    <property type="protein sequence ID" value="KAJ8479759.1"/>
    <property type="molecule type" value="Genomic_DNA"/>
</dbReference>
<reference evidence="3 4" key="1">
    <citation type="submission" date="2022-12" db="EMBL/GenBank/DDBJ databases">
        <title>Chromosome-scale assembly of the Ensete ventricosum genome.</title>
        <authorList>
            <person name="Dussert Y."/>
            <person name="Stocks J."/>
            <person name="Wendawek A."/>
            <person name="Woldeyes F."/>
            <person name="Nichols R.A."/>
            <person name="Borrell J.S."/>
        </authorList>
    </citation>
    <scope>NUCLEOTIDE SEQUENCE [LARGE SCALE GENOMIC DNA]</scope>
    <source>
        <strain evidence="4">cv. Maze</strain>
        <tissue evidence="3">Seeds</tissue>
    </source>
</reference>
<protein>
    <submittedName>
        <fullName evidence="3">Uncharacterized protein</fullName>
    </submittedName>
</protein>
<evidence type="ECO:0000256" key="2">
    <source>
        <dbReference type="SAM" id="MobiDB-lite"/>
    </source>
</evidence>
<gene>
    <name evidence="3" type="ORF">OPV22_023486</name>
</gene>
<evidence type="ECO:0000313" key="3">
    <source>
        <dbReference type="EMBL" id="KAJ8479759.1"/>
    </source>
</evidence>
<accession>A0AAV8QS92</accession>
<dbReference type="Gene3D" id="3.30.559.10">
    <property type="entry name" value="Chloramphenicol acetyltransferase-like domain"/>
    <property type="match status" value="1"/>
</dbReference>
<dbReference type="AlphaFoldDB" id="A0AAV8QS92"/>
<feature type="region of interest" description="Disordered" evidence="2">
    <location>
        <begin position="131"/>
        <end position="151"/>
    </location>
</feature>
<dbReference type="Pfam" id="PF02458">
    <property type="entry name" value="Transferase"/>
    <property type="match status" value="1"/>
</dbReference>
<organism evidence="3 4">
    <name type="scientific">Ensete ventricosum</name>
    <name type="common">Abyssinian banana</name>
    <name type="synonym">Musa ensete</name>
    <dbReference type="NCBI Taxonomy" id="4639"/>
    <lineage>
        <taxon>Eukaryota</taxon>
        <taxon>Viridiplantae</taxon>
        <taxon>Streptophyta</taxon>
        <taxon>Embryophyta</taxon>
        <taxon>Tracheophyta</taxon>
        <taxon>Spermatophyta</taxon>
        <taxon>Magnoliopsida</taxon>
        <taxon>Liliopsida</taxon>
        <taxon>Zingiberales</taxon>
        <taxon>Musaceae</taxon>
        <taxon>Ensete</taxon>
    </lineage>
</organism>
<sequence length="195" mass="20345">MSSIPPNYSAFAAAAASAVTIVSKRDSSCPLPRCPLPRWSPFLSSSLSRALSLFPAFAGRLSTLPDGRILISCNDAGVEFAYATADSLTLPDLLAPSSDVPPAVKSLFPLDGAISFHGHFRPRVAVRHAGSEATAAGGDDDVPDGGELPAPGRAAAAEAETAAAATKPSRRLTIPHRSQKLCDQLFHIISTRPLF</sequence>
<keyword evidence="4" id="KW-1185">Reference proteome</keyword>
<dbReference type="InterPro" id="IPR051283">
    <property type="entry name" value="Sec_Metabolite_Acyltrans"/>
</dbReference>
<keyword evidence="1" id="KW-0808">Transferase</keyword>
<dbReference type="PANTHER" id="PTHR31896:SF64">
    <property type="entry name" value="TRICHOTHECENE 3-O-ACETYLTRANSFERASE"/>
    <property type="match status" value="1"/>
</dbReference>
<dbReference type="PANTHER" id="PTHR31896">
    <property type="entry name" value="FAMILY REGULATORY PROTEIN, PUTATIVE (AFU_ORTHOLOGUE AFUA_3G14730)-RELATED"/>
    <property type="match status" value="1"/>
</dbReference>
<name>A0AAV8QS92_ENSVE</name>
<evidence type="ECO:0000256" key="1">
    <source>
        <dbReference type="ARBA" id="ARBA00022679"/>
    </source>
</evidence>
<proteinExistence type="predicted"/>